<dbReference type="EMBL" id="QGKS01000236">
    <property type="protein sequence ID" value="PWR14367.1"/>
    <property type="molecule type" value="Genomic_DNA"/>
</dbReference>
<comment type="caution">
    <text evidence="3">The sequence shown here is derived from an EMBL/GenBank/DDBJ whole genome shotgun (WGS) entry which is preliminary data.</text>
</comment>
<dbReference type="Pfam" id="PF13243">
    <property type="entry name" value="SQHop_cyclase_C"/>
    <property type="match status" value="1"/>
</dbReference>
<reference evidence="3 4" key="1">
    <citation type="submission" date="2018-05" db="EMBL/GenBank/DDBJ databases">
        <title>Micromonosporas from Atacama Desert.</title>
        <authorList>
            <person name="Carro L."/>
            <person name="Golinska P."/>
            <person name="Klenk H.-P."/>
            <person name="Goodfellow M."/>
        </authorList>
    </citation>
    <scope>NUCLEOTIDE SEQUENCE [LARGE SCALE GENOMIC DNA]</scope>
    <source>
        <strain evidence="3 4">4G51</strain>
    </source>
</reference>
<dbReference type="OrthoDB" id="9758578at2"/>
<dbReference type="InterPro" id="IPR050148">
    <property type="entry name" value="Terpene_synthase-like"/>
</dbReference>
<sequence length="606" mass="62202">MGGPQRDHAGGRPYGDRTADGGADRPLSAPAGRAGGRLPPGGRLPHPAARLHQRLLPPHRLLGNPVSVVADRRAAAHPGGGGAPPGDGHSGRVRDLIAAMARNPSGETSASVYETARLVALAPWLPGHDVRIDWLLDRQRADGGWGGPDGYALVPSLSATEALLTVLRRCDHGPGPATALVRAADRGLRFVAGHLGDPAAPALPDLPATDLIVPALVESIDGQLSRPEGPPTGLQGWRDRPRLPLPAGLDSGRLDRVRGLLGAGRAVPEKLAHALEVGGDRACRAAGVSPVGPGTIGASPAATAAWIGRRPDDPGGPAPAYLRDVGRGGPVPCATPIAVFERAWVLAILARAGVPATVPAALVAELRAAVGPAGAATGPGLPADADTTSVTLYALARLGLPVDPSSLWSYDTGAHFCTWPGEDGASVTTNAHVLDALGHHLTHGGTAVQPRAAGAADRVAAWLVAGQQADGRWCDRWHASPYYATYCAVLALSDHAGSAGARTAVGRATDWLLDTQRPDGSWGRWAGTAEETAYALLALLATDRSSEAAVAAGRHRLSELDGRDGEPALWHDKDLYRPTLIVRAAVLAALWTGDATGDAAPLGTLP</sequence>
<dbReference type="UniPathway" id="UPA00337"/>
<dbReference type="GO" id="GO:0010333">
    <property type="term" value="F:terpene synthase activity"/>
    <property type="evidence" value="ECO:0007669"/>
    <property type="project" value="InterPro"/>
</dbReference>
<feature type="domain" description="Squalene cyclase C-terminal" evidence="2">
    <location>
        <begin position="429"/>
        <end position="566"/>
    </location>
</feature>
<evidence type="ECO:0000256" key="1">
    <source>
        <dbReference type="SAM" id="MobiDB-lite"/>
    </source>
</evidence>
<dbReference type="AlphaFoldDB" id="A0A317DIF6"/>
<protein>
    <submittedName>
        <fullName evidence="3">Prenyltransferase</fullName>
    </submittedName>
</protein>
<name>A0A317DIF6_9ACTN</name>
<dbReference type="GO" id="GO:0000287">
    <property type="term" value="F:magnesium ion binding"/>
    <property type="evidence" value="ECO:0007669"/>
    <property type="project" value="TreeGrafter"/>
</dbReference>
<organism evidence="3 4">
    <name type="scientific">Micromonospora sicca</name>
    <dbReference type="NCBI Taxonomy" id="2202420"/>
    <lineage>
        <taxon>Bacteria</taxon>
        <taxon>Bacillati</taxon>
        <taxon>Actinomycetota</taxon>
        <taxon>Actinomycetes</taxon>
        <taxon>Micromonosporales</taxon>
        <taxon>Micromonosporaceae</taxon>
        <taxon>Micromonospora</taxon>
    </lineage>
</organism>
<keyword evidence="3" id="KW-0808">Transferase</keyword>
<accession>A0A317DIF6</accession>
<feature type="region of interest" description="Disordered" evidence="1">
    <location>
        <begin position="222"/>
        <end position="249"/>
    </location>
</feature>
<evidence type="ECO:0000313" key="3">
    <source>
        <dbReference type="EMBL" id="PWR14367.1"/>
    </source>
</evidence>
<dbReference type="InterPro" id="IPR032696">
    <property type="entry name" value="SQ_cyclase_C"/>
</dbReference>
<feature type="region of interest" description="Disordered" evidence="1">
    <location>
        <begin position="1"/>
        <end position="48"/>
    </location>
</feature>
<evidence type="ECO:0000313" key="4">
    <source>
        <dbReference type="Proteomes" id="UP000246050"/>
    </source>
</evidence>
<feature type="compositionally biased region" description="Basic and acidic residues" evidence="1">
    <location>
        <begin position="1"/>
        <end position="23"/>
    </location>
</feature>
<evidence type="ECO:0000259" key="2">
    <source>
        <dbReference type="Pfam" id="PF13243"/>
    </source>
</evidence>
<gene>
    <name evidence="3" type="ORF">DKT69_16805</name>
</gene>
<dbReference type="PANTHER" id="PTHR31739:SF25">
    <property type="entry name" value="(E,E)-GERANYLLINALOOL SYNTHASE"/>
    <property type="match status" value="1"/>
</dbReference>
<dbReference type="GO" id="GO:0016740">
    <property type="term" value="F:transferase activity"/>
    <property type="evidence" value="ECO:0007669"/>
    <property type="project" value="UniProtKB-KW"/>
</dbReference>
<proteinExistence type="predicted"/>
<dbReference type="GO" id="GO:0016102">
    <property type="term" value="P:diterpenoid biosynthetic process"/>
    <property type="evidence" value="ECO:0007669"/>
    <property type="project" value="TreeGrafter"/>
</dbReference>
<dbReference type="Gene3D" id="1.50.10.20">
    <property type="match status" value="1"/>
</dbReference>
<dbReference type="PANTHER" id="PTHR31739">
    <property type="entry name" value="ENT-COPALYL DIPHOSPHATE SYNTHASE, CHLOROPLASTIC"/>
    <property type="match status" value="1"/>
</dbReference>
<dbReference type="InterPro" id="IPR008930">
    <property type="entry name" value="Terpenoid_cyclase/PrenylTrfase"/>
</dbReference>
<dbReference type="Gene3D" id="1.50.10.160">
    <property type="match status" value="1"/>
</dbReference>
<dbReference type="Proteomes" id="UP000246050">
    <property type="component" value="Unassembled WGS sequence"/>
</dbReference>
<dbReference type="SUPFAM" id="SSF48239">
    <property type="entry name" value="Terpenoid cyclases/Protein prenyltransferases"/>
    <property type="match status" value="2"/>
</dbReference>